<dbReference type="PANTHER" id="PTHR19359">
    <property type="entry name" value="CYTOCHROME B5"/>
    <property type="match status" value="1"/>
</dbReference>
<keyword evidence="8" id="KW-0249">Electron transport</keyword>
<keyword evidence="6" id="KW-0256">Endoplasmic reticulum</keyword>
<comment type="subcellular location">
    <subcellularLocation>
        <location evidence="1">Endoplasmic reticulum membrane</location>
        <topology evidence="1">Single-pass membrane protein</topology>
        <orientation evidence="1">Cytoplasmic side</orientation>
    </subcellularLocation>
    <subcellularLocation>
        <location evidence="11">Microsome membrane</location>
        <topology evidence="11">Single-pass membrane protein</topology>
        <orientation evidence="11">Cytoplasmic side</orientation>
    </subcellularLocation>
</comment>
<dbReference type="PANTHER" id="PTHR19359:SF150">
    <property type="entry name" value="CYTOCHROME B5"/>
    <property type="match status" value="1"/>
</dbReference>
<dbReference type="PROSITE" id="PS50255">
    <property type="entry name" value="CYTOCHROME_B5_2"/>
    <property type="match status" value="1"/>
</dbReference>
<feature type="transmembrane region" description="Helical" evidence="13">
    <location>
        <begin position="95"/>
        <end position="118"/>
    </location>
</feature>
<evidence type="ECO:0000256" key="1">
    <source>
        <dbReference type="ARBA" id="ARBA00004131"/>
    </source>
</evidence>
<keyword evidence="3" id="KW-0349">Heme</keyword>
<evidence type="ECO:0000313" key="16">
    <source>
        <dbReference type="Proteomes" id="UP000770015"/>
    </source>
</evidence>
<dbReference type="GO" id="GO:0020037">
    <property type="term" value="F:heme binding"/>
    <property type="evidence" value="ECO:0007669"/>
    <property type="project" value="TreeGrafter"/>
</dbReference>
<evidence type="ECO:0000256" key="11">
    <source>
        <dbReference type="ARBA" id="ARBA00037877"/>
    </source>
</evidence>
<dbReference type="Gene3D" id="3.10.120.10">
    <property type="entry name" value="Cytochrome b5-like heme/steroid binding domain"/>
    <property type="match status" value="1"/>
</dbReference>
<evidence type="ECO:0000256" key="2">
    <source>
        <dbReference type="ARBA" id="ARBA00022448"/>
    </source>
</evidence>
<dbReference type="SMART" id="SM01117">
    <property type="entry name" value="Cyt-b5"/>
    <property type="match status" value="1"/>
</dbReference>
<organism evidence="15 16">
    <name type="scientific">Plectosphaerella plurivora</name>
    <dbReference type="NCBI Taxonomy" id="936078"/>
    <lineage>
        <taxon>Eukaryota</taxon>
        <taxon>Fungi</taxon>
        <taxon>Dikarya</taxon>
        <taxon>Ascomycota</taxon>
        <taxon>Pezizomycotina</taxon>
        <taxon>Sordariomycetes</taxon>
        <taxon>Hypocreomycetidae</taxon>
        <taxon>Glomerellales</taxon>
        <taxon>Plectosphaerellaceae</taxon>
        <taxon>Plectosphaerella</taxon>
    </lineage>
</organism>
<dbReference type="SUPFAM" id="SSF55856">
    <property type="entry name" value="Cytochrome b5-like heme/steroid binding domain"/>
    <property type="match status" value="1"/>
</dbReference>
<dbReference type="Pfam" id="PF00173">
    <property type="entry name" value="Cyt-b5"/>
    <property type="match status" value="1"/>
</dbReference>
<feature type="domain" description="Cytochrome b5 heme-binding" evidence="14">
    <location>
        <begin position="4"/>
        <end position="80"/>
    </location>
</feature>
<evidence type="ECO:0000256" key="13">
    <source>
        <dbReference type="SAM" id="Phobius"/>
    </source>
</evidence>
<dbReference type="InterPro" id="IPR001199">
    <property type="entry name" value="Cyt_B5-like_heme/steroid-bd"/>
</dbReference>
<comment type="similarity">
    <text evidence="12">Belongs to the cytochrome b5 family.</text>
</comment>
<evidence type="ECO:0000256" key="9">
    <source>
        <dbReference type="ARBA" id="ARBA00023004"/>
    </source>
</evidence>
<keyword evidence="2" id="KW-0813">Transport</keyword>
<keyword evidence="10 13" id="KW-0472">Membrane</keyword>
<evidence type="ECO:0000256" key="12">
    <source>
        <dbReference type="ARBA" id="ARBA00038168"/>
    </source>
</evidence>
<keyword evidence="5" id="KW-0479">Metal-binding</keyword>
<reference evidence="15" key="1">
    <citation type="journal article" date="2021" name="Nat. Commun.">
        <title>Genetic determinants of endophytism in the Arabidopsis root mycobiome.</title>
        <authorList>
            <person name="Mesny F."/>
            <person name="Miyauchi S."/>
            <person name="Thiergart T."/>
            <person name="Pickel B."/>
            <person name="Atanasova L."/>
            <person name="Karlsson M."/>
            <person name="Huettel B."/>
            <person name="Barry K.W."/>
            <person name="Haridas S."/>
            <person name="Chen C."/>
            <person name="Bauer D."/>
            <person name="Andreopoulos W."/>
            <person name="Pangilinan J."/>
            <person name="LaButti K."/>
            <person name="Riley R."/>
            <person name="Lipzen A."/>
            <person name="Clum A."/>
            <person name="Drula E."/>
            <person name="Henrissat B."/>
            <person name="Kohler A."/>
            <person name="Grigoriev I.V."/>
            <person name="Martin F.M."/>
            <person name="Hacquard S."/>
        </authorList>
    </citation>
    <scope>NUCLEOTIDE SEQUENCE</scope>
    <source>
        <strain evidence="15">MPI-SDFR-AT-0117</strain>
    </source>
</reference>
<keyword evidence="9" id="KW-0408">Iron</keyword>
<evidence type="ECO:0000256" key="10">
    <source>
        <dbReference type="ARBA" id="ARBA00023136"/>
    </source>
</evidence>
<sequence>MDPDRTFTPAEMAAHASAEDLYLVIAGTVYDCTKFAQRHPGGADTLLSVAGQDATEAFDDTGHSDQARKMLRRMQVGVLAKSSVSASTKATRASIGGAGSVAAWLVALTVLLCGLMSFRHLEMV</sequence>
<proteinExistence type="inferred from homology"/>
<protein>
    <submittedName>
        <fullName evidence="15">Cytochrome b5-like heme/steroid binding domain-containing protein</fullName>
    </submittedName>
</protein>
<evidence type="ECO:0000256" key="8">
    <source>
        <dbReference type="ARBA" id="ARBA00022982"/>
    </source>
</evidence>
<name>A0A9P9AB00_9PEZI</name>
<evidence type="ECO:0000313" key="15">
    <source>
        <dbReference type="EMBL" id="KAH6685922.1"/>
    </source>
</evidence>
<evidence type="ECO:0000259" key="14">
    <source>
        <dbReference type="PROSITE" id="PS50255"/>
    </source>
</evidence>
<gene>
    <name evidence="15" type="ORF">F5X68DRAFT_135453</name>
</gene>
<keyword evidence="7" id="KW-0492">Microsome</keyword>
<dbReference type="InterPro" id="IPR036400">
    <property type="entry name" value="Cyt_B5-like_heme/steroid_sf"/>
</dbReference>
<evidence type="ECO:0000256" key="5">
    <source>
        <dbReference type="ARBA" id="ARBA00022723"/>
    </source>
</evidence>
<dbReference type="EMBL" id="JAGSXJ010000014">
    <property type="protein sequence ID" value="KAH6685922.1"/>
    <property type="molecule type" value="Genomic_DNA"/>
</dbReference>
<evidence type="ECO:0000256" key="6">
    <source>
        <dbReference type="ARBA" id="ARBA00022824"/>
    </source>
</evidence>
<dbReference type="PRINTS" id="PR00363">
    <property type="entry name" value="CYTOCHROMEB5"/>
</dbReference>
<keyword evidence="16" id="KW-1185">Reference proteome</keyword>
<evidence type="ECO:0000256" key="4">
    <source>
        <dbReference type="ARBA" id="ARBA00022692"/>
    </source>
</evidence>
<keyword evidence="4 13" id="KW-0812">Transmembrane</keyword>
<comment type="caution">
    <text evidence="15">The sequence shown here is derived from an EMBL/GenBank/DDBJ whole genome shotgun (WGS) entry which is preliminary data.</text>
</comment>
<dbReference type="AlphaFoldDB" id="A0A9P9AB00"/>
<accession>A0A9P9AB00</accession>
<dbReference type="InterPro" id="IPR050668">
    <property type="entry name" value="Cytochrome_b5"/>
</dbReference>
<dbReference type="OrthoDB" id="260519at2759"/>
<evidence type="ECO:0000256" key="3">
    <source>
        <dbReference type="ARBA" id="ARBA00022617"/>
    </source>
</evidence>
<dbReference type="Proteomes" id="UP000770015">
    <property type="component" value="Unassembled WGS sequence"/>
</dbReference>
<evidence type="ECO:0000256" key="7">
    <source>
        <dbReference type="ARBA" id="ARBA00022848"/>
    </source>
</evidence>
<keyword evidence="13" id="KW-1133">Transmembrane helix</keyword>
<dbReference type="GO" id="GO:0005789">
    <property type="term" value="C:endoplasmic reticulum membrane"/>
    <property type="evidence" value="ECO:0007669"/>
    <property type="project" value="UniProtKB-SubCell"/>
</dbReference>
<dbReference type="GO" id="GO:0046872">
    <property type="term" value="F:metal ion binding"/>
    <property type="evidence" value="ECO:0007669"/>
    <property type="project" value="UniProtKB-KW"/>
</dbReference>